<gene>
    <name evidence="1" type="ORF">SMD44_07784</name>
</gene>
<accession>A0A1Z1WPD4</accession>
<name>A0A1Z1WPD4_9ACTN</name>
<organism evidence="1 2">
    <name type="scientific">Streptomyces alboflavus</name>
    <dbReference type="NCBI Taxonomy" id="67267"/>
    <lineage>
        <taxon>Bacteria</taxon>
        <taxon>Bacillati</taxon>
        <taxon>Actinomycetota</taxon>
        <taxon>Actinomycetes</taxon>
        <taxon>Kitasatosporales</taxon>
        <taxon>Streptomycetaceae</taxon>
        <taxon>Streptomyces</taxon>
    </lineage>
</organism>
<evidence type="ECO:0000313" key="1">
    <source>
        <dbReference type="EMBL" id="ARX88297.1"/>
    </source>
</evidence>
<evidence type="ECO:0000313" key="2">
    <source>
        <dbReference type="Proteomes" id="UP000195880"/>
    </source>
</evidence>
<dbReference type="EMBL" id="CP021748">
    <property type="protein sequence ID" value="ARX88297.1"/>
    <property type="molecule type" value="Genomic_DNA"/>
</dbReference>
<sequence length="173" mass="17886">MPVRCPCGRRTAQAFQAVRRLGGASGLDFHLGQQGPQLLCAVDLVVLPCGGEPSAQCFLGCAHVAEGHVQFGFRRVQRALRRARVGATHVLDEVQGGGGAALGEEDGGGARREQGVVRGRGGPDLVVGQEPAGRVQCLVPAAAEVVKRNWLSGGSMCSVRPAVASRVVAASRS</sequence>
<proteinExistence type="predicted"/>
<protein>
    <submittedName>
        <fullName evidence="1">Uncharacterized protein</fullName>
    </submittedName>
</protein>
<keyword evidence="2" id="KW-1185">Reference proteome</keyword>
<reference evidence="1 2" key="1">
    <citation type="submission" date="2017-05" db="EMBL/GenBank/DDBJ databases">
        <title>Streptomyces alboflavus Genome sequencing and assembly.</title>
        <authorList>
            <person name="Wang Y."/>
            <person name="Du B."/>
            <person name="Ding Y."/>
            <person name="Liu H."/>
            <person name="Hou Q."/>
            <person name="Liu K."/>
            <person name="Wang C."/>
            <person name="Yao L."/>
        </authorList>
    </citation>
    <scope>NUCLEOTIDE SEQUENCE [LARGE SCALE GENOMIC DNA]</scope>
    <source>
        <strain evidence="1 2">MDJK44</strain>
    </source>
</reference>
<dbReference type="AlphaFoldDB" id="A0A1Z1WPD4"/>
<dbReference type="KEGG" id="salf:SMD44_07784"/>
<dbReference type="Proteomes" id="UP000195880">
    <property type="component" value="Chromosome"/>
</dbReference>